<accession>A0ABW4LZJ3</accession>
<keyword evidence="1" id="KW-1133">Transmembrane helix</keyword>
<organism evidence="2 3">
    <name type="scientific">Rhizobium helianthi</name>
    <dbReference type="NCBI Taxonomy" id="1132695"/>
    <lineage>
        <taxon>Bacteria</taxon>
        <taxon>Pseudomonadati</taxon>
        <taxon>Pseudomonadota</taxon>
        <taxon>Alphaproteobacteria</taxon>
        <taxon>Hyphomicrobiales</taxon>
        <taxon>Rhizobiaceae</taxon>
        <taxon>Rhizobium/Agrobacterium group</taxon>
        <taxon>Rhizobium</taxon>
    </lineage>
</organism>
<name>A0ABW4LZJ3_9HYPH</name>
<feature type="transmembrane region" description="Helical" evidence="1">
    <location>
        <begin position="20"/>
        <end position="41"/>
    </location>
</feature>
<evidence type="ECO:0008006" key="4">
    <source>
        <dbReference type="Google" id="ProtNLM"/>
    </source>
</evidence>
<keyword evidence="3" id="KW-1185">Reference proteome</keyword>
<evidence type="ECO:0000313" key="3">
    <source>
        <dbReference type="Proteomes" id="UP001597322"/>
    </source>
</evidence>
<evidence type="ECO:0000313" key="2">
    <source>
        <dbReference type="EMBL" id="MFD1744309.1"/>
    </source>
</evidence>
<dbReference type="Proteomes" id="UP001597322">
    <property type="component" value="Unassembled WGS sequence"/>
</dbReference>
<proteinExistence type="predicted"/>
<dbReference type="RefSeq" id="WP_377396023.1">
    <property type="nucleotide sequence ID" value="NZ_JBHUEQ010000003.1"/>
</dbReference>
<keyword evidence="1" id="KW-0812">Transmembrane</keyword>
<protein>
    <recommendedName>
        <fullName evidence="4">Transmembrane anchored protein</fullName>
    </recommendedName>
</protein>
<comment type="caution">
    <text evidence="2">The sequence shown here is derived from an EMBL/GenBank/DDBJ whole genome shotgun (WGS) entry which is preliminary data.</text>
</comment>
<evidence type="ECO:0000256" key="1">
    <source>
        <dbReference type="SAM" id="Phobius"/>
    </source>
</evidence>
<reference evidence="3" key="1">
    <citation type="journal article" date="2019" name="Int. J. Syst. Evol. Microbiol.">
        <title>The Global Catalogue of Microorganisms (GCM) 10K type strain sequencing project: providing services to taxonomists for standard genome sequencing and annotation.</title>
        <authorList>
            <consortium name="The Broad Institute Genomics Platform"/>
            <consortium name="The Broad Institute Genome Sequencing Center for Infectious Disease"/>
            <person name="Wu L."/>
            <person name="Ma J."/>
        </authorList>
    </citation>
    <scope>NUCLEOTIDE SEQUENCE [LARGE SCALE GENOMIC DNA]</scope>
    <source>
        <strain evidence="3">CG52</strain>
    </source>
</reference>
<sequence>MVVTSEASQEQFEPLLSRALIYKGVAAFAALMAACLLLLFAGHWFGQRLSLAGHTASNELYRIRIGADTLSVPANVIRLREQRMDGKVERLYLYLTWPQMQGYTEAERARFDEPGEASALIFLDISEATMSRDMSGRLEPIYHRLMTGEEKAFGYGLTLHKMKTDSGYGEEVLLTAPRKDEPDYVVRCVLPHNPAEVTSADCQRDVHLGSGLSVLYRFSSKHISDWKHIDAAIRQFVGNALIQSQSEDR</sequence>
<gene>
    <name evidence="2" type="ORF">ACFSE1_02435</name>
</gene>
<keyword evidence="1" id="KW-0472">Membrane</keyword>
<dbReference type="EMBL" id="JBHUEQ010000003">
    <property type="protein sequence ID" value="MFD1744309.1"/>
    <property type="molecule type" value="Genomic_DNA"/>
</dbReference>